<organism evidence="4 5">
    <name type="scientific">Mucuna pruriens</name>
    <name type="common">Velvet bean</name>
    <name type="synonym">Dolichos pruriens</name>
    <dbReference type="NCBI Taxonomy" id="157652"/>
    <lineage>
        <taxon>Eukaryota</taxon>
        <taxon>Viridiplantae</taxon>
        <taxon>Streptophyta</taxon>
        <taxon>Embryophyta</taxon>
        <taxon>Tracheophyta</taxon>
        <taxon>Spermatophyta</taxon>
        <taxon>Magnoliopsida</taxon>
        <taxon>eudicotyledons</taxon>
        <taxon>Gunneridae</taxon>
        <taxon>Pentapetalae</taxon>
        <taxon>rosids</taxon>
        <taxon>fabids</taxon>
        <taxon>Fabales</taxon>
        <taxon>Fabaceae</taxon>
        <taxon>Papilionoideae</taxon>
        <taxon>50 kb inversion clade</taxon>
        <taxon>NPAAA clade</taxon>
        <taxon>indigoferoid/millettioid clade</taxon>
        <taxon>Phaseoleae</taxon>
        <taxon>Mucuna</taxon>
    </lineage>
</organism>
<dbReference type="PANTHER" id="PTHR33432:SF22">
    <property type="entry name" value="OS10G0436850 PROTEIN"/>
    <property type="match status" value="1"/>
</dbReference>
<evidence type="ECO:0000313" key="5">
    <source>
        <dbReference type="Proteomes" id="UP000257109"/>
    </source>
</evidence>
<dbReference type="GO" id="GO:0050832">
    <property type="term" value="P:defense response to fungus"/>
    <property type="evidence" value="ECO:0007669"/>
    <property type="project" value="InterPro"/>
</dbReference>
<sequence length="112" mass="13624">SDESSILSSLLDLSYKRRRCQIGRLRESEFLQSKERRERLLFHDSDSMDNLIRRAEMEAYNSILRAFRYQSNELSWEKEMLLTDLRKELRISDDYHRDLLDRLNHDVTLRCI</sequence>
<evidence type="ECO:0000256" key="1">
    <source>
        <dbReference type="ARBA" id="ARBA00004123"/>
    </source>
</evidence>
<dbReference type="InterPro" id="IPR005491">
    <property type="entry name" value="ENT_dom"/>
</dbReference>
<comment type="subcellular location">
    <subcellularLocation>
        <location evidence="1">Nucleus</location>
    </subcellularLocation>
</comment>
<protein>
    <submittedName>
        <fullName evidence="4">Protein EMSY-LIKE 1</fullName>
    </submittedName>
</protein>
<proteinExistence type="predicted"/>
<dbReference type="Pfam" id="PF03735">
    <property type="entry name" value="ENT"/>
    <property type="match status" value="1"/>
</dbReference>
<dbReference type="PROSITE" id="PS51138">
    <property type="entry name" value="ENT"/>
    <property type="match status" value="1"/>
</dbReference>
<feature type="non-terminal residue" evidence="4">
    <location>
        <position position="112"/>
    </location>
</feature>
<reference evidence="4" key="1">
    <citation type="submission" date="2018-05" db="EMBL/GenBank/DDBJ databases">
        <title>Draft genome of Mucuna pruriens seed.</title>
        <authorList>
            <person name="Nnadi N.E."/>
            <person name="Vos R."/>
            <person name="Hasami M.H."/>
            <person name="Devisetty U.K."/>
            <person name="Aguiy J.C."/>
        </authorList>
    </citation>
    <scope>NUCLEOTIDE SEQUENCE [LARGE SCALE GENOMIC DNA]</scope>
    <source>
        <strain evidence="4">JCA_2017</strain>
    </source>
</reference>
<dbReference type="Proteomes" id="UP000257109">
    <property type="component" value="Unassembled WGS sequence"/>
</dbReference>
<dbReference type="Gene3D" id="1.10.1240.40">
    <property type="entry name" value="ENT domain"/>
    <property type="match status" value="1"/>
</dbReference>
<dbReference type="OrthoDB" id="1737049at2759"/>
<dbReference type="SMART" id="SM01191">
    <property type="entry name" value="ENT"/>
    <property type="match status" value="1"/>
</dbReference>
<dbReference type="SUPFAM" id="SSF158639">
    <property type="entry name" value="ENT-like"/>
    <property type="match status" value="1"/>
</dbReference>
<dbReference type="InterPro" id="IPR036142">
    <property type="entry name" value="ENT_dom-like_sf"/>
</dbReference>
<dbReference type="AlphaFoldDB" id="A0A371FLZ0"/>
<dbReference type="EMBL" id="QJKJ01008595">
    <property type="protein sequence ID" value="RDX79262.1"/>
    <property type="molecule type" value="Genomic_DNA"/>
</dbReference>
<evidence type="ECO:0000259" key="3">
    <source>
        <dbReference type="PROSITE" id="PS51138"/>
    </source>
</evidence>
<dbReference type="STRING" id="157652.A0A371FLZ0"/>
<dbReference type="PANTHER" id="PTHR33432">
    <property type="entry name" value="PROTEIN EMSY-LIKE 4"/>
    <property type="match status" value="1"/>
</dbReference>
<gene>
    <name evidence="4" type="primary">EML1</name>
    <name evidence="4" type="ORF">CR513_40340</name>
</gene>
<accession>A0A371FLZ0</accession>
<evidence type="ECO:0000256" key="2">
    <source>
        <dbReference type="ARBA" id="ARBA00023242"/>
    </source>
</evidence>
<keyword evidence="5" id="KW-1185">Reference proteome</keyword>
<feature type="domain" description="ENT" evidence="3">
    <location>
        <begin position="48"/>
        <end position="112"/>
    </location>
</feature>
<dbReference type="InterPro" id="IPR033485">
    <property type="entry name" value="EMSY-LIKE_plant"/>
</dbReference>
<comment type="caution">
    <text evidence="4">The sequence shown here is derived from an EMBL/GenBank/DDBJ whole genome shotgun (WGS) entry which is preliminary data.</text>
</comment>
<feature type="non-terminal residue" evidence="4">
    <location>
        <position position="1"/>
    </location>
</feature>
<dbReference type="GO" id="GO:0005634">
    <property type="term" value="C:nucleus"/>
    <property type="evidence" value="ECO:0007669"/>
    <property type="project" value="UniProtKB-SubCell"/>
</dbReference>
<evidence type="ECO:0000313" key="4">
    <source>
        <dbReference type="EMBL" id="RDX79262.1"/>
    </source>
</evidence>
<name>A0A371FLZ0_MUCPR</name>
<keyword evidence="2" id="KW-0539">Nucleus</keyword>